<sequence>MTSAQFDNDRKLIWLASYPKSGNTWLRSLLTAYLLPHDEFDLNAMLGEQDPFDRQQLDDHAGISSADFLPHELIPYQAQLHRDMAQESENWRLIKTHSAYVKADNREPLFPADASAGVIVIVRNPLDIVPSYAHHEGKDNAWVIAHLGNEHAGTDSWRHRSTTMLPQTMSSWSINVESWLSQSEVPILLLRYEDMHRDTEASLTKALRFCAIEIEPGLVTKAVSRCSIDRLRIDEAKKGFNERPSTQRSFFRSGKIGDGAKNLSKDQISMILNDHGRVMEMVGYPANSSIL</sequence>
<dbReference type="AlphaFoldDB" id="A0A844ZA38"/>
<dbReference type="RefSeq" id="WP_160614441.1">
    <property type="nucleotide sequence ID" value="NZ_JAUFQM010000001.1"/>
</dbReference>
<name>A0A844ZA38_9SPHN</name>
<dbReference type="PANTHER" id="PTHR11783">
    <property type="entry name" value="SULFOTRANSFERASE SULT"/>
    <property type="match status" value="1"/>
</dbReference>
<gene>
    <name evidence="4" type="ORF">GRI35_12415</name>
</gene>
<evidence type="ECO:0000256" key="1">
    <source>
        <dbReference type="ARBA" id="ARBA00005771"/>
    </source>
</evidence>
<dbReference type="Gene3D" id="3.40.50.300">
    <property type="entry name" value="P-loop containing nucleotide triphosphate hydrolases"/>
    <property type="match status" value="1"/>
</dbReference>
<dbReference type="OrthoDB" id="9804504at2"/>
<dbReference type="EMBL" id="WTYZ01000001">
    <property type="protein sequence ID" value="MXO84172.1"/>
    <property type="molecule type" value="Genomic_DNA"/>
</dbReference>
<proteinExistence type="inferred from homology"/>
<dbReference type="SUPFAM" id="SSF52540">
    <property type="entry name" value="P-loop containing nucleoside triphosphate hydrolases"/>
    <property type="match status" value="1"/>
</dbReference>
<dbReference type="InterPro" id="IPR000863">
    <property type="entry name" value="Sulfotransferase_dom"/>
</dbReference>
<keyword evidence="5" id="KW-1185">Reference proteome</keyword>
<evidence type="ECO:0000313" key="5">
    <source>
        <dbReference type="Proteomes" id="UP000460290"/>
    </source>
</evidence>
<dbReference type="Pfam" id="PF00685">
    <property type="entry name" value="Sulfotransfer_1"/>
    <property type="match status" value="1"/>
</dbReference>
<comment type="similarity">
    <text evidence="1">Belongs to the sulfotransferase 1 family.</text>
</comment>
<feature type="domain" description="Sulfotransferase" evidence="3">
    <location>
        <begin position="13"/>
        <end position="270"/>
    </location>
</feature>
<evidence type="ECO:0000256" key="2">
    <source>
        <dbReference type="ARBA" id="ARBA00022679"/>
    </source>
</evidence>
<evidence type="ECO:0000259" key="3">
    <source>
        <dbReference type="Pfam" id="PF00685"/>
    </source>
</evidence>
<protein>
    <recommendedName>
        <fullName evidence="3">Sulfotransferase domain-containing protein</fullName>
    </recommendedName>
</protein>
<keyword evidence="2" id="KW-0808">Transferase</keyword>
<organism evidence="4 5">
    <name type="scientific">Pontixanthobacter aestiaquae</name>
    <dbReference type="NCBI Taxonomy" id="1509367"/>
    <lineage>
        <taxon>Bacteria</taxon>
        <taxon>Pseudomonadati</taxon>
        <taxon>Pseudomonadota</taxon>
        <taxon>Alphaproteobacteria</taxon>
        <taxon>Sphingomonadales</taxon>
        <taxon>Erythrobacteraceae</taxon>
        <taxon>Pontixanthobacter</taxon>
    </lineage>
</organism>
<dbReference type="Proteomes" id="UP000460290">
    <property type="component" value="Unassembled WGS sequence"/>
</dbReference>
<evidence type="ECO:0000313" key="4">
    <source>
        <dbReference type="EMBL" id="MXO84172.1"/>
    </source>
</evidence>
<comment type="caution">
    <text evidence="4">The sequence shown here is derived from an EMBL/GenBank/DDBJ whole genome shotgun (WGS) entry which is preliminary data.</text>
</comment>
<dbReference type="InterPro" id="IPR027417">
    <property type="entry name" value="P-loop_NTPase"/>
</dbReference>
<dbReference type="GO" id="GO:0008146">
    <property type="term" value="F:sulfotransferase activity"/>
    <property type="evidence" value="ECO:0007669"/>
    <property type="project" value="InterPro"/>
</dbReference>
<accession>A0A844ZA38</accession>
<reference evidence="4 5" key="1">
    <citation type="submission" date="2019-12" db="EMBL/GenBank/DDBJ databases">
        <title>Genomic-based taxomic classification of the family Erythrobacteraceae.</title>
        <authorList>
            <person name="Xu L."/>
        </authorList>
    </citation>
    <scope>NUCLEOTIDE SEQUENCE [LARGE SCALE GENOMIC DNA]</scope>
    <source>
        <strain evidence="4 5">KCTC 42006</strain>
    </source>
</reference>